<evidence type="ECO:0000313" key="6">
    <source>
        <dbReference type="Proteomes" id="UP000016927"/>
    </source>
</evidence>
<dbReference type="PROSITE" id="PS50237">
    <property type="entry name" value="HECT"/>
    <property type="match status" value="1"/>
</dbReference>
<feature type="domain" description="HECT" evidence="4">
    <location>
        <begin position="81"/>
        <end position="119"/>
    </location>
</feature>
<evidence type="ECO:0000256" key="2">
    <source>
        <dbReference type="PROSITE-ProRule" id="PRU00104"/>
    </source>
</evidence>
<dbReference type="EMBL" id="KB908978">
    <property type="protein sequence ID" value="EOB13505.1"/>
    <property type="molecule type" value="Genomic_DNA"/>
</dbReference>
<dbReference type="VEuPathDB" id="MicrosporidiaDB:NBO_70g0014"/>
<feature type="non-terminal residue" evidence="5">
    <location>
        <position position="1"/>
    </location>
</feature>
<reference evidence="5 6" key="1">
    <citation type="journal article" date="2013" name="BMC Genomics">
        <title>Comparative genomics of parasitic silkworm microsporidia reveal an association between genome expansion and host adaptation.</title>
        <authorList>
            <person name="Pan G."/>
            <person name="Xu J."/>
            <person name="Li T."/>
            <person name="Xia Q."/>
            <person name="Liu S.L."/>
            <person name="Zhang G."/>
            <person name="Li S."/>
            <person name="Li C."/>
            <person name="Liu H."/>
            <person name="Yang L."/>
            <person name="Liu T."/>
            <person name="Zhang X."/>
            <person name="Wu Z."/>
            <person name="Fan W."/>
            <person name="Dang X."/>
            <person name="Xiang H."/>
            <person name="Tao M."/>
            <person name="Li Y."/>
            <person name="Hu J."/>
            <person name="Li Z."/>
            <person name="Lin L."/>
            <person name="Luo J."/>
            <person name="Geng L."/>
            <person name="Wang L."/>
            <person name="Long M."/>
            <person name="Wan Y."/>
            <person name="He N."/>
            <person name="Zhang Z."/>
            <person name="Lu C."/>
            <person name="Keeling P.J."/>
            <person name="Wang J."/>
            <person name="Xiang Z."/>
            <person name="Zhou Z."/>
        </authorList>
    </citation>
    <scope>NUCLEOTIDE SEQUENCE [LARGE SCALE GENOMIC DNA]</scope>
    <source>
        <strain evidence="6">CQ1 / CVCC 102059</strain>
    </source>
</reference>
<evidence type="ECO:0000259" key="4">
    <source>
        <dbReference type="PROSITE" id="PS50237"/>
    </source>
</evidence>
<dbReference type="STRING" id="578461.R0MH97"/>
<gene>
    <name evidence="5" type="primary">PUB1</name>
    <name evidence="5" type="ORF">NBO_70g0014</name>
</gene>
<dbReference type="GO" id="GO:0016567">
    <property type="term" value="P:protein ubiquitination"/>
    <property type="evidence" value="ECO:0007669"/>
    <property type="project" value="UniProtKB-UniPathway"/>
</dbReference>
<accession>R0MH97</accession>
<protein>
    <submittedName>
        <fullName evidence="5">E3 ubiquitin-protein ligase pub1</fullName>
    </submittedName>
</protein>
<dbReference type="HOGENOM" id="CLU_2067024_0_0_1"/>
<feature type="non-terminal residue" evidence="5">
    <location>
        <position position="119"/>
    </location>
</feature>
<dbReference type="InterPro" id="IPR035983">
    <property type="entry name" value="Hect_E3_ubiquitin_ligase"/>
</dbReference>
<dbReference type="UniPathway" id="UPA00143"/>
<keyword evidence="1 2" id="KW-0833">Ubl conjugation pathway</keyword>
<dbReference type="InterPro" id="IPR036020">
    <property type="entry name" value="WW_dom_sf"/>
</dbReference>
<organism evidence="5 6">
    <name type="scientific">Nosema bombycis (strain CQ1 / CVCC 102059)</name>
    <name type="common">Microsporidian parasite</name>
    <name type="synonym">Pebrine of silkworm</name>
    <dbReference type="NCBI Taxonomy" id="578461"/>
    <lineage>
        <taxon>Eukaryota</taxon>
        <taxon>Fungi</taxon>
        <taxon>Fungi incertae sedis</taxon>
        <taxon>Microsporidia</taxon>
        <taxon>Nosematidae</taxon>
        <taxon>Nosema</taxon>
    </lineage>
</organism>
<dbReference type="PROSITE" id="PS50020">
    <property type="entry name" value="WW_DOMAIN_2"/>
    <property type="match status" value="1"/>
</dbReference>
<name>R0MH97_NOSB1</name>
<keyword evidence="6" id="KW-1185">Reference proteome</keyword>
<dbReference type="SUPFAM" id="SSF51045">
    <property type="entry name" value="WW domain"/>
    <property type="match status" value="1"/>
</dbReference>
<dbReference type="Gene3D" id="2.20.70.10">
    <property type="match status" value="1"/>
</dbReference>
<dbReference type="GO" id="GO:0004842">
    <property type="term" value="F:ubiquitin-protein transferase activity"/>
    <property type="evidence" value="ECO:0007669"/>
    <property type="project" value="InterPro"/>
</dbReference>
<evidence type="ECO:0000313" key="5">
    <source>
        <dbReference type="EMBL" id="EOB13505.1"/>
    </source>
</evidence>
<comment type="caution">
    <text evidence="2">Lacks conserved residue(s) required for the propagation of feature annotation.</text>
</comment>
<dbReference type="SUPFAM" id="SSF56204">
    <property type="entry name" value="Hect, E3 ligase catalytic domain"/>
    <property type="match status" value="1"/>
</dbReference>
<sequence length="119" mass="13961">LPLGWETRVINKKVVYINHNLRTTYWRSPAYKMNVLREKMDTFEGLISNINFLSIRSFIPLKINVTRGHIVDSTGIFLLMNVDKLRSKKVHVIFEGEMGQDYGALLREYMYEASSEIYN</sequence>
<evidence type="ECO:0000259" key="3">
    <source>
        <dbReference type="PROSITE" id="PS50020"/>
    </source>
</evidence>
<dbReference type="InterPro" id="IPR000569">
    <property type="entry name" value="HECT_dom"/>
</dbReference>
<dbReference type="OrthoDB" id="8068875at2759"/>
<feature type="domain" description="WW" evidence="3">
    <location>
        <begin position="1"/>
        <end position="31"/>
    </location>
</feature>
<evidence type="ECO:0000256" key="1">
    <source>
        <dbReference type="ARBA" id="ARBA00022786"/>
    </source>
</evidence>
<dbReference type="InterPro" id="IPR001202">
    <property type="entry name" value="WW_dom"/>
</dbReference>
<dbReference type="Proteomes" id="UP000016927">
    <property type="component" value="Unassembled WGS sequence"/>
</dbReference>
<proteinExistence type="predicted"/>
<dbReference type="AlphaFoldDB" id="R0MH97"/>
<dbReference type="Gene3D" id="3.90.1750.10">
    <property type="entry name" value="Hect, E3 ligase catalytic domains"/>
    <property type="match status" value="1"/>
</dbReference>